<dbReference type="SUPFAM" id="SSF54236">
    <property type="entry name" value="Ubiquitin-like"/>
    <property type="match status" value="1"/>
</dbReference>
<feature type="compositionally biased region" description="Polar residues" evidence="1">
    <location>
        <begin position="132"/>
        <end position="143"/>
    </location>
</feature>
<dbReference type="GO" id="GO:0036503">
    <property type="term" value="P:ERAD pathway"/>
    <property type="evidence" value="ECO:0007669"/>
    <property type="project" value="TreeGrafter"/>
</dbReference>
<evidence type="ECO:0000313" key="3">
    <source>
        <dbReference type="EMBL" id="KAF6057268.1"/>
    </source>
</evidence>
<dbReference type="PROSITE" id="PS50033">
    <property type="entry name" value="UBX"/>
    <property type="match status" value="1"/>
</dbReference>
<dbReference type="SMART" id="SM00166">
    <property type="entry name" value="UBX"/>
    <property type="match status" value="1"/>
</dbReference>
<feature type="region of interest" description="Disordered" evidence="1">
    <location>
        <begin position="132"/>
        <end position="184"/>
    </location>
</feature>
<evidence type="ECO:0000313" key="4">
    <source>
        <dbReference type="Proteomes" id="UP000590412"/>
    </source>
</evidence>
<dbReference type="InterPro" id="IPR029071">
    <property type="entry name" value="Ubiquitin-like_domsf"/>
</dbReference>
<feature type="compositionally biased region" description="Low complexity" evidence="1">
    <location>
        <begin position="440"/>
        <end position="451"/>
    </location>
</feature>
<proteinExistence type="predicted"/>
<name>A0A8X7TD42_CANPA</name>
<reference evidence="3" key="1">
    <citation type="submission" date="2020-03" db="EMBL/GenBank/DDBJ databases">
        <title>FDA dAtabase for Regulatory Grade micrObial Sequences (FDA-ARGOS): Supporting development and validation of Infectious Disease Dx tests.</title>
        <authorList>
            <person name="Campos J."/>
            <person name="Goldberg B."/>
            <person name="Tallon L."/>
            <person name="Sadzewicz L."/>
            <person name="Vavikolanu K."/>
            <person name="Mehta A."/>
            <person name="Aluvathingal J."/>
            <person name="Nadendla S."/>
            <person name="Nandy P."/>
            <person name="Geyer C."/>
            <person name="Yan Y."/>
            <person name="Sichtig H."/>
        </authorList>
    </citation>
    <scope>NUCLEOTIDE SEQUENCE [LARGE SCALE GENOMIC DNA]</scope>
    <source>
        <strain evidence="3">FDAARGOS_652</strain>
    </source>
</reference>
<dbReference type="PANTHER" id="PTHR46424">
    <property type="entry name" value="UBX DOMAIN-CONTAINING PROTEIN 4"/>
    <property type="match status" value="1"/>
</dbReference>
<feature type="compositionally biased region" description="Basic and acidic residues" evidence="1">
    <location>
        <begin position="454"/>
        <end position="464"/>
    </location>
</feature>
<dbReference type="InterPro" id="IPR001012">
    <property type="entry name" value="UBX_dom"/>
</dbReference>
<protein>
    <submittedName>
        <fullName evidence="3">UBX domain family protein</fullName>
    </submittedName>
</protein>
<dbReference type="EMBL" id="JABWAB010000003">
    <property type="protein sequence ID" value="KAF6057268.1"/>
    <property type="molecule type" value="Genomic_DNA"/>
</dbReference>
<feature type="compositionally biased region" description="Polar residues" evidence="1">
    <location>
        <begin position="154"/>
        <end position="165"/>
    </location>
</feature>
<accession>A0A8X7TD42</accession>
<evidence type="ECO:0000259" key="2">
    <source>
        <dbReference type="PROSITE" id="PS50033"/>
    </source>
</evidence>
<dbReference type="OrthoDB" id="2445133at2759"/>
<feature type="domain" description="UBX" evidence="2">
    <location>
        <begin position="241"/>
        <end position="334"/>
    </location>
</feature>
<organism evidence="3 4">
    <name type="scientific">Candida parapsilosis</name>
    <name type="common">Yeast</name>
    <dbReference type="NCBI Taxonomy" id="5480"/>
    <lineage>
        <taxon>Eukaryota</taxon>
        <taxon>Fungi</taxon>
        <taxon>Dikarya</taxon>
        <taxon>Ascomycota</taxon>
        <taxon>Saccharomycotina</taxon>
        <taxon>Pichiomycetes</taxon>
        <taxon>Debaryomycetaceae</taxon>
        <taxon>Candida/Lodderomyces clade</taxon>
        <taxon>Candida</taxon>
    </lineage>
</organism>
<feature type="region of interest" description="Disordered" evidence="1">
    <location>
        <begin position="208"/>
        <end position="241"/>
    </location>
</feature>
<gene>
    <name evidence="3" type="ORF">FOB60_001823</name>
</gene>
<feature type="compositionally biased region" description="Low complexity" evidence="1">
    <location>
        <begin position="166"/>
        <end position="175"/>
    </location>
</feature>
<dbReference type="PANTHER" id="PTHR46424:SF1">
    <property type="entry name" value="UBX DOMAIN-CONTAINING PROTEIN 4"/>
    <property type="match status" value="1"/>
</dbReference>
<dbReference type="Gene3D" id="3.10.20.90">
    <property type="entry name" value="Phosphatidylinositol 3-kinase Catalytic Subunit, Chain A, domain 1"/>
    <property type="match status" value="1"/>
</dbReference>
<sequence>MSDIESIFHSSVREAVQLTVQNNKPLFVFLASPDSITNESFLNKFVTKDAVSLLQNSTVPLKLIQGSVEFGYFEQLFQNLIVPSFYVVSQGKLKAVITNDFAREDFDKCIAELLSLNGDSTTSTAFASATSLNQAASSSSHNPPTARPTEEENSPTSLPNAAPLNTQTSQTSSSTVLDDHEQSVMRHRKIVAQQRKEKMAEKQRIRDLLEADKRERQSKEKAEKERVDDARRPSQSSAKKNDHTNCLLAIKLFDGSTIKHDFKSDDTLITVRTYLDEEVKIIPSTSSMPSFASTTYPTGYSFHRPTLPRITYSEEQESQSLLELDLTPRSILILKPTYNQTNSSNAAPGNEKVGILQSVYNFVAGIGRALYSFFDYGVDDVQRQVSLDQPLAPRQEEEVIDLHQPIAAGILSVGDRGLSSSLLNIERDERDVLIATPVESRASSPRPALSRVQTIHDDTRDPLRDTYNGNSINLRDDDQTT</sequence>
<evidence type="ECO:0000256" key="1">
    <source>
        <dbReference type="SAM" id="MobiDB-lite"/>
    </source>
</evidence>
<dbReference type="Proteomes" id="UP000590412">
    <property type="component" value="Unassembled WGS sequence"/>
</dbReference>
<dbReference type="AlphaFoldDB" id="A0A8X7TD42"/>
<dbReference type="Pfam" id="PF23187">
    <property type="entry name" value="UBX7_N"/>
    <property type="match status" value="1"/>
</dbReference>
<dbReference type="GO" id="GO:0005783">
    <property type="term" value="C:endoplasmic reticulum"/>
    <property type="evidence" value="ECO:0007669"/>
    <property type="project" value="TreeGrafter"/>
</dbReference>
<feature type="compositionally biased region" description="Basic and acidic residues" evidence="1">
    <location>
        <begin position="208"/>
        <end position="232"/>
    </location>
</feature>
<dbReference type="Pfam" id="PF00789">
    <property type="entry name" value="UBX"/>
    <property type="match status" value="1"/>
</dbReference>
<comment type="caution">
    <text evidence="3">The sequence shown here is derived from an EMBL/GenBank/DDBJ whole genome shotgun (WGS) entry which is preliminary data.</text>
</comment>
<feature type="region of interest" description="Disordered" evidence="1">
    <location>
        <begin position="438"/>
        <end position="481"/>
    </location>
</feature>